<dbReference type="Pfam" id="PF12991">
    <property type="entry name" value="DUF3875"/>
    <property type="match status" value="1"/>
</dbReference>
<dbReference type="Proteomes" id="UP000027661">
    <property type="component" value="Unassembled WGS sequence"/>
</dbReference>
<dbReference type="EMBL" id="JNHM01000055">
    <property type="protein sequence ID" value="KDS51666.1"/>
    <property type="molecule type" value="Genomic_DNA"/>
</dbReference>
<dbReference type="PANTHER" id="PTHR38467">
    <property type="match status" value="1"/>
</dbReference>
<evidence type="ECO:0000313" key="3">
    <source>
        <dbReference type="Proteomes" id="UP000027661"/>
    </source>
</evidence>
<dbReference type="AlphaFoldDB" id="A0A069SCZ8"/>
<name>A0A069SCZ8_PHOVU</name>
<proteinExistence type="predicted"/>
<gene>
    <name evidence="2" type="ORF">M099_3072</name>
</gene>
<dbReference type="PATRIC" id="fig|1339352.3.peg.2940"/>
<dbReference type="GeneID" id="99669065"/>
<feature type="domain" description="TraG N-terminal Bacteroidetes" evidence="1">
    <location>
        <begin position="3"/>
        <end position="55"/>
    </location>
</feature>
<dbReference type="InterPro" id="IPR024451">
    <property type="entry name" value="TraG_N_Bacteroidetes"/>
</dbReference>
<accession>A0A069SCZ8</accession>
<dbReference type="RefSeq" id="WP_007851792.1">
    <property type="nucleotide sequence ID" value="NZ_JNHM01000055.1"/>
</dbReference>
<sequence length="81" mass="9129">MRNILKATTLESKFPLLAVEGGCIISKDADITVAYRVELPELFTVTSAEYEAIHAAWCKALKVLPEYSVVHKQDWVRHDVV</sequence>
<dbReference type="PANTHER" id="PTHR38467:SF1">
    <property type="entry name" value="CONJUGATIVE TRANSFER: ASSEMBLY"/>
    <property type="match status" value="1"/>
</dbReference>
<organism evidence="2 3">
    <name type="scientific">Phocaeicola vulgatus str. 3975 RP4</name>
    <dbReference type="NCBI Taxonomy" id="1339352"/>
    <lineage>
        <taxon>Bacteria</taxon>
        <taxon>Pseudomonadati</taxon>
        <taxon>Bacteroidota</taxon>
        <taxon>Bacteroidia</taxon>
        <taxon>Bacteroidales</taxon>
        <taxon>Bacteroidaceae</taxon>
        <taxon>Phocaeicola</taxon>
    </lineage>
</organism>
<dbReference type="InterPro" id="IPR053155">
    <property type="entry name" value="F-pilin_assembly_TraC"/>
</dbReference>
<evidence type="ECO:0000313" key="2">
    <source>
        <dbReference type="EMBL" id="KDS51666.1"/>
    </source>
</evidence>
<comment type="caution">
    <text evidence="2">The sequence shown here is derived from an EMBL/GenBank/DDBJ whole genome shotgun (WGS) entry which is preliminary data.</text>
</comment>
<protein>
    <recommendedName>
        <fullName evidence="1">TraG N-terminal Bacteroidetes domain-containing protein</fullName>
    </recommendedName>
</protein>
<evidence type="ECO:0000259" key="1">
    <source>
        <dbReference type="Pfam" id="PF12991"/>
    </source>
</evidence>
<reference evidence="2 3" key="1">
    <citation type="submission" date="2014-04" db="EMBL/GenBank/DDBJ databases">
        <authorList>
            <person name="Sears C."/>
            <person name="Carroll K."/>
            <person name="Sack B.R."/>
            <person name="Qadri F."/>
            <person name="Myers L.L."/>
            <person name="Chung G.-T."/>
            <person name="Escheverria P."/>
            <person name="Fraser C.M."/>
            <person name="Sadzewicz L."/>
            <person name="Shefchek K.A."/>
            <person name="Tallon L."/>
            <person name="Das S.P."/>
            <person name="Daugherty S."/>
            <person name="Mongodin E.F."/>
        </authorList>
    </citation>
    <scope>NUCLEOTIDE SEQUENCE [LARGE SCALE GENOMIC DNA]</scope>
    <source>
        <strain evidence="2 3">3975 RP4</strain>
    </source>
</reference>